<accession>A0A6B3NC28</accession>
<dbReference type="EMBL" id="JAAHFQ010000115">
    <property type="protein sequence ID" value="NER27604.1"/>
    <property type="molecule type" value="Genomic_DNA"/>
</dbReference>
<keyword evidence="1" id="KW-0472">Membrane</keyword>
<evidence type="ECO:0000256" key="1">
    <source>
        <dbReference type="SAM" id="Phobius"/>
    </source>
</evidence>
<dbReference type="AlphaFoldDB" id="A0A6B3NC28"/>
<gene>
    <name evidence="2" type="ORF">F6J89_08210</name>
</gene>
<comment type="caution">
    <text evidence="2">The sequence shown here is derived from an EMBL/GenBank/DDBJ whole genome shotgun (WGS) entry which is preliminary data.</text>
</comment>
<keyword evidence="1" id="KW-0812">Transmembrane</keyword>
<feature type="transmembrane region" description="Helical" evidence="1">
    <location>
        <begin position="34"/>
        <end position="56"/>
    </location>
</feature>
<reference evidence="2" key="1">
    <citation type="submission" date="2019-11" db="EMBL/GenBank/DDBJ databases">
        <title>Genomic insights into an expanded diversity of filamentous marine cyanobacteria reveals the extraordinary biosynthetic potential of Moorea and Okeania.</title>
        <authorList>
            <person name="Ferreira Leao T."/>
            <person name="Wang M."/>
            <person name="Moss N."/>
            <person name="Da Silva R."/>
            <person name="Sanders J."/>
            <person name="Nurk S."/>
            <person name="Gurevich A."/>
            <person name="Humphrey G."/>
            <person name="Reher R."/>
            <person name="Zhu Q."/>
            <person name="Belda-Ferre P."/>
            <person name="Glukhov E."/>
            <person name="Rex R."/>
            <person name="Dorrestein P.C."/>
            <person name="Knight R."/>
            <person name="Pevzner P."/>
            <person name="Gerwick W.H."/>
            <person name="Gerwick L."/>
        </authorList>
    </citation>
    <scope>NUCLEOTIDE SEQUENCE</scope>
    <source>
        <strain evidence="2">SIO1C4</strain>
    </source>
</reference>
<sequence>MSNNNNIKAPSTEEKRLQLLQNRKPGNLSRNDSLGLFAVGTFGLHVLTVFGLLLLYGNYSRLAQKPPPSLVQLSSGEALTVAPIGSKERTPEVVKRFTVDTLTLIMNWSGKLPSKTTEEAVQPTLDPGVDLRTVGGKGKVTTAAWQGSFALSEDFRKQFLQRLAELIPPGVFSGQTQAVLVPLEVQNPIKIDEGQWKVTMVANLMVFQASNNLGDVIPFNKEIFVRAVEAPKYVLSAENSLAAVVATVRASGLEIYAIRDLQPEKPQ</sequence>
<name>A0A6B3NC28_9CYAN</name>
<protein>
    <submittedName>
        <fullName evidence="2">Uncharacterized protein</fullName>
    </submittedName>
</protein>
<organism evidence="2">
    <name type="scientific">Symploca sp. SIO1C4</name>
    <dbReference type="NCBI Taxonomy" id="2607765"/>
    <lineage>
        <taxon>Bacteria</taxon>
        <taxon>Bacillati</taxon>
        <taxon>Cyanobacteriota</taxon>
        <taxon>Cyanophyceae</taxon>
        <taxon>Coleofasciculales</taxon>
        <taxon>Coleofasciculaceae</taxon>
        <taxon>Symploca</taxon>
    </lineage>
</organism>
<evidence type="ECO:0000313" key="2">
    <source>
        <dbReference type="EMBL" id="NER27604.1"/>
    </source>
</evidence>
<proteinExistence type="predicted"/>
<keyword evidence="1" id="KW-1133">Transmembrane helix</keyword>